<evidence type="ECO:0000313" key="3">
    <source>
        <dbReference type="Proteomes" id="UP000824134"/>
    </source>
</evidence>
<dbReference type="EMBL" id="DXCN01000010">
    <property type="protein sequence ID" value="HIY94200.1"/>
    <property type="molecule type" value="Genomic_DNA"/>
</dbReference>
<keyword evidence="1" id="KW-0472">Membrane</keyword>
<name>A0A9D2CPL9_9MICC</name>
<accession>A0A9D2CPL9</accession>
<evidence type="ECO:0000313" key="2">
    <source>
        <dbReference type="EMBL" id="HIY94200.1"/>
    </source>
</evidence>
<dbReference type="AlphaFoldDB" id="A0A9D2CPL9"/>
<keyword evidence="1" id="KW-1133">Transmembrane helix</keyword>
<feature type="transmembrane region" description="Helical" evidence="1">
    <location>
        <begin position="24"/>
        <end position="46"/>
    </location>
</feature>
<reference evidence="2" key="1">
    <citation type="journal article" date="2021" name="PeerJ">
        <title>Extensive microbial diversity within the chicken gut microbiome revealed by metagenomics and culture.</title>
        <authorList>
            <person name="Gilroy R."/>
            <person name="Ravi A."/>
            <person name="Getino M."/>
            <person name="Pursley I."/>
            <person name="Horton D.L."/>
            <person name="Alikhan N.F."/>
            <person name="Baker D."/>
            <person name="Gharbi K."/>
            <person name="Hall N."/>
            <person name="Watson M."/>
            <person name="Adriaenssens E.M."/>
            <person name="Foster-Nyarko E."/>
            <person name="Jarju S."/>
            <person name="Secka A."/>
            <person name="Antonio M."/>
            <person name="Oren A."/>
            <person name="Chaudhuri R.R."/>
            <person name="La Ragione R."/>
            <person name="Hildebrand F."/>
            <person name="Pallen M.J."/>
        </authorList>
    </citation>
    <scope>NUCLEOTIDE SEQUENCE</scope>
    <source>
        <strain evidence="2">ChiHjej12B11-9195</strain>
    </source>
</reference>
<comment type="caution">
    <text evidence="2">The sequence shown here is derived from an EMBL/GenBank/DDBJ whole genome shotgun (WGS) entry which is preliminary data.</text>
</comment>
<protein>
    <submittedName>
        <fullName evidence="2">Uncharacterized protein</fullName>
    </submittedName>
</protein>
<dbReference type="Proteomes" id="UP000824134">
    <property type="component" value="Unassembled WGS sequence"/>
</dbReference>
<organism evidence="2 3">
    <name type="scientific">Candidatus Rothia avicola</name>
    <dbReference type="NCBI Taxonomy" id="2840478"/>
    <lineage>
        <taxon>Bacteria</taxon>
        <taxon>Bacillati</taxon>
        <taxon>Actinomycetota</taxon>
        <taxon>Actinomycetes</taxon>
        <taxon>Micrococcales</taxon>
        <taxon>Micrococcaceae</taxon>
        <taxon>Rothia</taxon>
    </lineage>
</organism>
<gene>
    <name evidence="2" type="ORF">H9821_00845</name>
</gene>
<reference evidence="2" key="2">
    <citation type="submission" date="2021-04" db="EMBL/GenBank/DDBJ databases">
        <authorList>
            <person name="Gilroy R."/>
        </authorList>
    </citation>
    <scope>NUCLEOTIDE SEQUENCE</scope>
    <source>
        <strain evidence="2">ChiHjej12B11-9195</strain>
    </source>
</reference>
<sequence length="142" mass="16305">MSQKNKDISPIQAENKKKKSKFSWFRFIIVVLIFMSPFIYVMYSLWQLNITDRYHQVSLVCTVESAEYKSSTSSGARYSSSRDDIVFSTVECEGLYLTVSEGEIESTLSRVEPGKKYEFMLGETGVDSWGQRRVYSFSGPVE</sequence>
<evidence type="ECO:0000256" key="1">
    <source>
        <dbReference type="SAM" id="Phobius"/>
    </source>
</evidence>
<proteinExistence type="predicted"/>
<keyword evidence="1" id="KW-0812">Transmembrane</keyword>